<evidence type="ECO:0000256" key="13">
    <source>
        <dbReference type="PIRSR" id="PIRSR001589-3"/>
    </source>
</evidence>
<evidence type="ECO:0000256" key="6">
    <source>
        <dbReference type="ARBA" id="ARBA00022888"/>
    </source>
</evidence>
<feature type="site" description="Important for beta-aspartyl-AMP intermediate formation" evidence="13">
    <location>
        <position position="336"/>
    </location>
</feature>
<dbReference type="GO" id="GO:0006529">
    <property type="term" value="P:asparagine biosynthetic process"/>
    <property type="evidence" value="ECO:0007669"/>
    <property type="project" value="UniProtKB-KW"/>
</dbReference>
<dbReference type="AlphaFoldDB" id="A0A8H3I6T5"/>
<dbReference type="Pfam" id="PF13537">
    <property type="entry name" value="GATase_7"/>
    <property type="match status" value="1"/>
</dbReference>
<dbReference type="CDD" id="cd01991">
    <property type="entry name" value="Asn_synthase_B_C"/>
    <property type="match status" value="1"/>
</dbReference>
<evidence type="ECO:0000256" key="11">
    <source>
        <dbReference type="PIRSR" id="PIRSR001589-1"/>
    </source>
</evidence>
<dbReference type="InterPro" id="IPR014729">
    <property type="entry name" value="Rossmann-like_a/b/a_fold"/>
</dbReference>
<comment type="catalytic activity">
    <reaction evidence="9">
        <text>L-aspartate + L-glutamine + ATP + H2O = L-asparagine + L-glutamate + AMP + diphosphate + H(+)</text>
        <dbReference type="Rhea" id="RHEA:12228"/>
        <dbReference type="ChEBI" id="CHEBI:15377"/>
        <dbReference type="ChEBI" id="CHEBI:15378"/>
        <dbReference type="ChEBI" id="CHEBI:29985"/>
        <dbReference type="ChEBI" id="CHEBI:29991"/>
        <dbReference type="ChEBI" id="CHEBI:30616"/>
        <dbReference type="ChEBI" id="CHEBI:33019"/>
        <dbReference type="ChEBI" id="CHEBI:58048"/>
        <dbReference type="ChEBI" id="CHEBI:58359"/>
        <dbReference type="ChEBI" id="CHEBI:456215"/>
        <dbReference type="EC" id="6.3.5.4"/>
    </reaction>
</comment>
<dbReference type="SUPFAM" id="SSF52402">
    <property type="entry name" value="Adenine nucleotide alpha hydrolases-like"/>
    <property type="match status" value="1"/>
</dbReference>
<evidence type="ECO:0000256" key="1">
    <source>
        <dbReference type="ARBA" id="ARBA00012737"/>
    </source>
</evidence>
<dbReference type="CDD" id="cd00712">
    <property type="entry name" value="AsnB"/>
    <property type="match status" value="1"/>
</dbReference>
<keyword evidence="2" id="KW-0436">Ligase</keyword>
<proteinExistence type="predicted"/>
<dbReference type="EC" id="6.3.5.4" evidence="1"/>
<keyword evidence="6 11" id="KW-0061">Asparagine biosynthesis</keyword>
<keyword evidence="4 10" id="KW-0547">Nucleotide-binding</keyword>
<dbReference type="PIRSF" id="PIRSF001589">
    <property type="entry name" value="Asn_synthetase_glu-h"/>
    <property type="match status" value="1"/>
</dbReference>
<dbReference type="Pfam" id="PF00733">
    <property type="entry name" value="Asn_synthase"/>
    <property type="match status" value="2"/>
</dbReference>
<dbReference type="InterPro" id="IPR029055">
    <property type="entry name" value="Ntn_hydrolases_N"/>
</dbReference>
<dbReference type="InterPro" id="IPR050795">
    <property type="entry name" value="Asn_Synthetase"/>
</dbReference>
<keyword evidence="7 11" id="KW-0315">Glutamine amidotransferase</keyword>
<organism evidence="15 16">
    <name type="scientific">Gomphillus americanus</name>
    <dbReference type="NCBI Taxonomy" id="1940652"/>
    <lineage>
        <taxon>Eukaryota</taxon>
        <taxon>Fungi</taxon>
        <taxon>Dikarya</taxon>
        <taxon>Ascomycota</taxon>
        <taxon>Pezizomycotina</taxon>
        <taxon>Lecanoromycetes</taxon>
        <taxon>OSLEUM clade</taxon>
        <taxon>Ostropomycetidae</taxon>
        <taxon>Ostropales</taxon>
        <taxon>Graphidaceae</taxon>
        <taxon>Gomphilloideae</taxon>
        <taxon>Gomphillus</taxon>
    </lineage>
</organism>
<dbReference type="EMBL" id="CAJPDQ010000005">
    <property type="protein sequence ID" value="CAF9909535.1"/>
    <property type="molecule type" value="Genomic_DNA"/>
</dbReference>
<evidence type="ECO:0000256" key="2">
    <source>
        <dbReference type="ARBA" id="ARBA00022598"/>
    </source>
</evidence>
<dbReference type="SUPFAM" id="SSF56235">
    <property type="entry name" value="N-terminal nucleophile aminohydrolases (Ntn hydrolases)"/>
    <property type="match status" value="1"/>
</dbReference>
<feature type="domain" description="Glutamine amidotransferase type-2" evidence="14">
    <location>
        <begin position="2"/>
        <end position="187"/>
    </location>
</feature>
<dbReference type="PANTHER" id="PTHR11772">
    <property type="entry name" value="ASPARAGINE SYNTHETASE"/>
    <property type="match status" value="1"/>
</dbReference>
<comment type="caution">
    <text evidence="15">The sequence shown here is derived from an EMBL/GenBank/DDBJ whole genome shotgun (WGS) entry which is preliminary data.</text>
</comment>
<evidence type="ECO:0000256" key="7">
    <source>
        <dbReference type="ARBA" id="ARBA00022962"/>
    </source>
</evidence>
<evidence type="ECO:0000256" key="5">
    <source>
        <dbReference type="ARBA" id="ARBA00022840"/>
    </source>
</evidence>
<dbReference type="InterPro" id="IPR033738">
    <property type="entry name" value="AsnB_N"/>
</dbReference>
<dbReference type="GO" id="GO:0004066">
    <property type="term" value="F:asparagine synthase (glutamine-hydrolyzing) activity"/>
    <property type="evidence" value="ECO:0007669"/>
    <property type="project" value="UniProtKB-EC"/>
</dbReference>
<dbReference type="PANTHER" id="PTHR11772:SF2">
    <property type="entry name" value="ASPARAGINE SYNTHETASE [GLUTAMINE-HYDROLYZING]"/>
    <property type="match status" value="1"/>
</dbReference>
<dbReference type="InterPro" id="IPR017932">
    <property type="entry name" value="GATase_2_dom"/>
</dbReference>
<evidence type="ECO:0000256" key="3">
    <source>
        <dbReference type="ARBA" id="ARBA00022605"/>
    </source>
</evidence>
<evidence type="ECO:0000256" key="10">
    <source>
        <dbReference type="PIRNR" id="PIRNR001589"/>
    </source>
</evidence>
<dbReference type="InterPro" id="IPR006426">
    <property type="entry name" value="Asn_synth_AEB"/>
</dbReference>
<dbReference type="Proteomes" id="UP000664169">
    <property type="component" value="Unassembled WGS sequence"/>
</dbReference>
<feature type="binding site" evidence="12">
    <location>
        <begin position="334"/>
        <end position="335"/>
    </location>
    <ligand>
        <name>ATP</name>
        <dbReference type="ChEBI" id="CHEBI:30616"/>
    </ligand>
</feature>
<feature type="binding site" evidence="12">
    <location>
        <position position="260"/>
    </location>
    <ligand>
        <name>ATP</name>
        <dbReference type="ChEBI" id="CHEBI:30616"/>
    </ligand>
</feature>
<evidence type="ECO:0000256" key="4">
    <source>
        <dbReference type="ARBA" id="ARBA00022741"/>
    </source>
</evidence>
<evidence type="ECO:0000313" key="16">
    <source>
        <dbReference type="Proteomes" id="UP000664169"/>
    </source>
</evidence>
<feature type="binding site" evidence="12">
    <location>
        <position position="96"/>
    </location>
    <ligand>
        <name>L-glutamine</name>
        <dbReference type="ChEBI" id="CHEBI:58359"/>
    </ligand>
</feature>
<keyword evidence="5 10" id="KW-0067">ATP-binding</keyword>
<dbReference type="InterPro" id="IPR001962">
    <property type="entry name" value="Asn_synthase"/>
</dbReference>
<evidence type="ECO:0000313" key="15">
    <source>
        <dbReference type="EMBL" id="CAF9909535.1"/>
    </source>
</evidence>
<protein>
    <recommendedName>
        <fullName evidence="1">asparagine synthase (glutamine-hydrolyzing)</fullName>
        <ecNumber evidence="1">6.3.5.4</ecNumber>
    </recommendedName>
</protein>
<dbReference type="NCBIfam" id="TIGR01536">
    <property type="entry name" value="asn_synth_AEB"/>
    <property type="match status" value="1"/>
</dbReference>
<reference evidence="15" key="1">
    <citation type="submission" date="2021-03" db="EMBL/GenBank/DDBJ databases">
        <authorList>
            <person name="Tagirdzhanova G."/>
        </authorList>
    </citation>
    <scope>NUCLEOTIDE SEQUENCE</scope>
</reference>
<gene>
    <name evidence="15" type="ORF">GOMPHAMPRED_006792</name>
</gene>
<evidence type="ECO:0000256" key="9">
    <source>
        <dbReference type="ARBA" id="ARBA00048741"/>
    </source>
</evidence>
<accession>A0A8H3I6T5</accession>
<dbReference type="PROSITE" id="PS51278">
    <property type="entry name" value="GATASE_TYPE_2"/>
    <property type="match status" value="1"/>
</dbReference>
<name>A0A8H3I6T5_9LECA</name>
<dbReference type="GO" id="GO:0005524">
    <property type="term" value="F:ATP binding"/>
    <property type="evidence" value="ECO:0007669"/>
    <property type="project" value="UniProtKB-KW"/>
</dbReference>
<comment type="pathway">
    <text evidence="8">Amino-acid biosynthesis.</text>
</comment>
<evidence type="ECO:0000259" key="14">
    <source>
        <dbReference type="PROSITE" id="PS51278"/>
    </source>
</evidence>
<dbReference type="GO" id="GO:0005829">
    <property type="term" value="C:cytosol"/>
    <property type="evidence" value="ECO:0007669"/>
    <property type="project" value="TreeGrafter"/>
</dbReference>
<keyword evidence="16" id="KW-1185">Reference proteome</keyword>
<sequence>MCGIVAILGSQCTNKRIFEAMLKAIVHRGPDEAGSHIEIQGRAVLGIQRLSIIDQQHGHQPVTDLENKVIAVGNGEIYNHKTIRRTADSEFDSGSDIEVIPYLYRQHGVRCLEYLDGMFGFVLYDGRQNTFLAARDRYGIKPLYFSFDSVDQTWTFASELKCFVAAGIDVKGIRELPAGHYITNEGISRQWYHLPSLSSHAQLTLPSPVELRSLLEQSISKHLQRDKNIRIGVFLSGGLDSSIITALAARKVNNLIAFTIGVKGSPDLVAARRVAAHLSVELVECDFDPEELIQHLNKTIEMTETYNTALVFEGYLTSILSKEARKRGVKVILSGEGADEIFGGYGLFHHLDESSFQARRSELLTNIGSTECKRLDRATMAYSVEARVPFLDQSIVAWALAQPKQTFIQQHLNGSVIDKLVLRQAVENLLPPEIVWRTKLAFDTGSGILQCLDPIANLIDEGKSRMLQQTYGELAIQDRISAYLFTVFQSKFGLVGGRDCFFSMAGNYPLMQPFLHIDEYRCGGTGEINAETTFERSTIV</sequence>
<feature type="active site" description="For GATase activity" evidence="11">
    <location>
        <position position="2"/>
    </location>
</feature>
<keyword evidence="3 11" id="KW-0028">Amino-acid biosynthesis</keyword>
<dbReference type="Gene3D" id="3.60.20.10">
    <property type="entry name" value="Glutamine Phosphoribosylpyrophosphate, subunit 1, domain 1"/>
    <property type="match status" value="1"/>
</dbReference>
<dbReference type="OrthoDB" id="409189at2759"/>
<evidence type="ECO:0000256" key="8">
    <source>
        <dbReference type="ARBA" id="ARBA00029440"/>
    </source>
</evidence>
<dbReference type="Gene3D" id="3.40.50.620">
    <property type="entry name" value="HUPs"/>
    <property type="match status" value="1"/>
</dbReference>
<evidence type="ECO:0000256" key="12">
    <source>
        <dbReference type="PIRSR" id="PIRSR001589-2"/>
    </source>
</evidence>